<dbReference type="PANTHER" id="PTHR33384:SF26">
    <property type="entry name" value="(RAPE) HYPOTHETICAL PROTEIN"/>
    <property type="match status" value="1"/>
</dbReference>
<protein>
    <submittedName>
        <fullName evidence="2">Uncharacterized protein</fullName>
    </submittedName>
</protein>
<reference evidence="2 3" key="1">
    <citation type="submission" date="2020-02" db="EMBL/GenBank/DDBJ databases">
        <authorList>
            <person name="Ma Q."/>
            <person name="Huang Y."/>
            <person name="Song X."/>
            <person name="Pei D."/>
        </authorList>
    </citation>
    <scope>NUCLEOTIDE SEQUENCE [LARGE SCALE GENOMIC DNA]</scope>
    <source>
        <strain evidence="2">Sxm20200214</strain>
        <tissue evidence="2">Leaf</tissue>
    </source>
</reference>
<dbReference type="PANTHER" id="PTHR33384">
    <property type="entry name" value="EXPRESSED PROTEIN"/>
    <property type="match status" value="1"/>
</dbReference>
<feature type="region of interest" description="Disordered" evidence="1">
    <location>
        <begin position="158"/>
        <end position="188"/>
    </location>
</feature>
<evidence type="ECO:0000313" key="3">
    <source>
        <dbReference type="Proteomes" id="UP000886595"/>
    </source>
</evidence>
<accession>A0A8X7PSK6</accession>
<sequence>MGGTAVPEKAKNQTNETENRAQRNIFHSLSSSWLKPAFSSKRTISAFQASAKMNSCGVQQTAFEVMRSRDAVVCPKPRRVGVLNHHHLARSLRWQVSHQMELCESNSRSDTLDFILAKGGGCEQDPTPELFFTGSPPGRVSNPLTKDSLFQDELLVVAPPPPSTPRATKPPPPSSPRNGGGCVRATTNFGNNPAVRVVGFNCLDMDRRNSVPTLA</sequence>
<evidence type="ECO:0000313" key="2">
    <source>
        <dbReference type="EMBL" id="KAG2256865.1"/>
    </source>
</evidence>
<dbReference type="Proteomes" id="UP000886595">
    <property type="component" value="Unassembled WGS sequence"/>
</dbReference>
<gene>
    <name evidence="2" type="ORF">Bca52824_076159</name>
</gene>
<keyword evidence="3" id="KW-1185">Reference proteome</keyword>
<organism evidence="2 3">
    <name type="scientific">Brassica carinata</name>
    <name type="common">Ethiopian mustard</name>
    <name type="synonym">Abyssinian cabbage</name>
    <dbReference type="NCBI Taxonomy" id="52824"/>
    <lineage>
        <taxon>Eukaryota</taxon>
        <taxon>Viridiplantae</taxon>
        <taxon>Streptophyta</taxon>
        <taxon>Embryophyta</taxon>
        <taxon>Tracheophyta</taxon>
        <taxon>Spermatophyta</taxon>
        <taxon>Magnoliopsida</taxon>
        <taxon>eudicotyledons</taxon>
        <taxon>Gunneridae</taxon>
        <taxon>Pentapetalae</taxon>
        <taxon>rosids</taxon>
        <taxon>malvids</taxon>
        <taxon>Brassicales</taxon>
        <taxon>Brassicaceae</taxon>
        <taxon>Brassiceae</taxon>
        <taxon>Brassica</taxon>
    </lineage>
</organism>
<dbReference type="AlphaFoldDB" id="A0A8X7PSK6"/>
<comment type="caution">
    <text evidence="2">The sequence shown here is derived from an EMBL/GenBank/DDBJ whole genome shotgun (WGS) entry which is preliminary data.</text>
</comment>
<evidence type="ECO:0000256" key="1">
    <source>
        <dbReference type="SAM" id="MobiDB-lite"/>
    </source>
</evidence>
<feature type="region of interest" description="Disordered" evidence="1">
    <location>
        <begin position="1"/>
        <end position="21"/>
    </location>
</feature>
<dbReference type="EMBL" id="JAAMPC010000015">
    <property type="protein sequence ID" value="KAG2256865.1"/>
    <property type="molecule type" value="Genomic_DNA"/>
</dbReference>
<feature type="compositionally biased region" description="Pro residues" evidence="1">
    <location>
        <begin position="158"/>
        <end position="175"/>
    </location>
</feature>
<dbReference type="OrthoDB" id="1917254at2759"/>
<proteinExistence type="predicted"/>
<name>A0A8X7PSK6_BRACI</name>